<dbReference type="PATRIC" id="fig|1365965.3.peg.1191"/>
<sequence length="66" mass="7581">MHPIRHAVRTDAGVKGGARLQRVKCMRKRIGGMFATHDEPRKIRGGRSWRLTTIFAISYVTKVFKE</sequence>
<accession>A0A0L7B023</accession>
<dbReference type="EMBL" id="AVQD01000009">
    <property type="protein sequence ID" value="KOA40613.1"/>
    <property type="molecule type" value="Genomic_DNA"/>
</dbReference>
<evidence type="ECO:0000313" key="1">
    <source>
        <dbReference type="EMBL" id="KOA40613.1"/>
    </source>
</evidence>
<evidence type="ECO:0000313" key="2">
    <source>
        <dbReference type="Proteomes" id="UP000037193"/>
    </source>
</evidence>
<dbReference type="Proteomes" id="UP000037193">
    <property type="component" value="Unassembled WGS sequence"/>
</dbReference>
<comment type="caution">
    <text evidence="1">The sequence shown here is derived from an EMBL/GenBank/DDBJ whole genome shotgun (WGS) entry which is preliminary data.</text>
</comment>
<organism evidence="1 2">
    <name type="scientific">Bifidobacterium breve MCC 1128</name>
    <dbReference type="NCBI Taxonomy" id="1365965"/>
    <lineage>
        <taxon>Bacteria</taxon>
        <taxon>Bacillati</taxon>
        <taxon>Actinomycetota</taxon>
        <taxon>Actinomycetes</taxon>
        <taxon>Bifidobacteriales</taxon>
        <taxon>Bifidobacteriaceae</taxon>
        <taxon>Bifidobacterium</taxon>
    </lineage>
</organism>
<protein>
    <submittedName>
        <fullName evidence="1">Phosphatidylglycerophosphate synthase</fullName>
    </submittedName>
</protein>
<gene>
    <name evidence="1" type="ORF">BBM1128_05910</name>
</gene>
<dbReference type="AlphaFoldDB" id="A0A0L7B023"/>
<reference evidence="1 2" key="1">
    <citation type="journal article" date="2015" name="Int J Genomics">
        <title>Comparative Genomics Revealed Genetic Diversity and Species/Strain-Level Differences in Carbohydrate Metabolism of Three Probiotic Bifidobacterial Species.</title>
        <authorList>
            <person name="Odamaki T."/>
            <person name="Horigome A."/>
            <person name="Sugahara H."/>
            <person name="Hashikura N."/>
            <person name="Minami J."/>
            <person name="Xiao J.Z."/>
            <person name="Abe F."/>
        </authorList>
    </citation>
    <scope>NUCLEOTIDE SEQUENCE [LARGE SCALE GENOMIC DNA]</scope>
    <source>
        <strain evidence="1 2">MCC 1128</strain>
    </source>
</reference>
<proteinExistence type="predicted"/>
<name>A0A0L7B023_BIFBR</name>